<dbReference type="Gene3D" id="3.40.50.300">
    <property type="entry name" value="P-loop containing nucleotide triphosphate hydrolases"/>
    <property type="match status" value="1"/>
</dbReference>
<dbReference type="GO" id="GO:0005524">
    <property type="term" value="F:ATP binding"/>
    <property type="evidence" value="ECO:0007669"/>
    <property type="project" value="UniProtKB-KW"/>
</dbReference>
<accession>A0AB38A883</accession>
<dbReference type="AlphaFoldDB" id="A0AB38A883"/>
<comment type="similarity">
    <text evidence="1">Belongs to the ABC transporter superfamily.</text>
</comment>
<proteinExistence type="inferred from homology"/>
<feature type="domain" description="ABC transporter" evidence="5">
    <location>
        <begin position="17"/>
        <end position="254"/>
    </location>
</feature>
<dbReference type="EMBL" id="FNSH01000001">
    <property type="protein sequence ID" value="SEB88723.1"/>
    <property type="molecule type" value="Genomic_DNA"/>
</dbReference>
<dbReference type="PROSITE" id="PS50893">
    <property type="entry name" value="ABC_TRANSPORTER_2"/>
    <property type="match status" value="1"/>
</dbReference>
<dbReference type="SUPFAM" id="SSF52540">
    <property type="entry name" value="P-loop containing nucleoside triphosphate hydrolases"/>
    <property type="match status" value="1"/>
</dbReference>
<evidence type="ECO:0000259" key="5">
    <source>
        <dbReference type="PROSITE" id="PS50893"/>
    </source>
</evidence>
<dbReference type="InterPro" id="IPR003439">
    <property type="entry name" value="ABC_transporter-like_ATP-bd"/>
</dbReference>
<dbReference type="PANTHER" id="PTHR42734:SF17">
    <property type="entry name" value="METAL TRANSPORT SYSTEM ATP-BINDING PROTEIN TM_0124-RELATED"/>
    <property type="match status" value="1"/>
</dbReference>
<organism evidence="6 7">
    <name type="scientific">Atopobium minutum</name>
    <dbReference type="NCBI Taxonomy" id="1381"/>
    <lineage>
        <taxon>Bacteria</taxon>
        <taxon>Bacillati</taxon>
        <taxon>Actinomycetota</taxon>
        <taxon>Coriobacteriia</taxon>
        <taxon>Coriobacteriales</taxon>
        <taxon>Atopobiaceae</taxon>
        <taxon>Atopobium</taxon>
    </lineage>
</organism>
<evidence type="ECO:0000256" key="4">
    <source>
        <dbReference type="ARBA" id="ARBA00022840"/>
    </source>
</evidence>
<dbReference type="InterPro" id="IPR017871">
    <property type="entry name" value="ABC_transporter-like_CS"/>
</dbReference>
<reference evidence="6 7" key="1">
    <citation type="submission" date="2016-10" db="EMBL/GenBank/DDBJ databases">
        <authorList>
            <person name="Varghese N."/>
            <person name="Submissions S."/>
        </authorList>
    </citation>
    <scope>NUCLEOTIDE SEQUENCE [LARGE SCALE GENOMIC DNA]</scope>
    <source>
        <strain evidence="6 7">DSM 20586</strain>
    </source>
</reference>
<keyword evidence="2" id="KW-0813">Transport</keyword>
<evidence type="ECO:0000256" key="1">
    <source>
        <dbReference type="ARBA" id="ARBA00005417"/>
    </source>
</evidence>
<sequence length="254" mass="27211">MIDKTRGADNERAALPLSLAEVSVRLGKKQILSNVSLELGWGDTLVLLGANGAGKSTLIKTALGELIPNSGHAKLFGITATRFTNWDRIGYVQQLPPTSVLRFPATALELVQASMQTSVPIRMPKTPQTSSTGTHNKKAHRARALETLEQVGMQDFAQHVIGSLSGGQLQRVRLAASLVSKPDLLILDEPTTGIDQASTCDFFELIGSLKQQRTLSVLLVTHDKEAIDLAGGQQLSLEGGCLYPSFGMSPKQEG</sequence>
<comment type="caution">
    <text evidence="6">The sequence shown here is derived from an EMBL/GenBank/DDBJ whole genome shotgun (WGS) entry which is preliminary data.</text>
</comment>
<evidence type="ECO:0000313" key="7">
    <source>
        <dbReference type="Proteomes" id="UP000183687"/>
    </source>
</evidence>
<evidence type="ECO:0000313" key="6">
    <source>
        <dbReference type="EMBL" id="SEB88723.1"/>
    </source>
</evidence>
<dbReference type="PANTHER" id="PTHR42734">
    <property type="entry name" value="METAL TRANSPORT SYSTEM ATP-BINDING PROTEIN TM_0124-RELATED"/>
    <property type="match status" value="1"/>
</dbReference>
<name>A0AB38A883_9ACTN</name>
<dbReference type="InterPro" id="IPR050153">
    <property type="entry name" value="Metal_Ion_Import_ABC"/>
</dbReference>
<dbReference type="InterPro" id="IPR027417">
    <property type="entry name" value="P-loop_NTPase"/>
</dbReference>
<keyword evidence="4 6" id="KW-0067">ATP-binding</keyword>
<dbReference type="PROSITE" id="PS00211">
    <property type="entry name" value="ABC_TRANSPORTER_1"/>
    <property type="match status" value="1"/>
</dbReference>
<keyword evidence="3" id="KW-0547">Nucleotide-binding</keyword>
<protein>
    <submittedName>
        <fullName evidence="6">Zinc transport system ATP-binding protein</fullName>
    </submittedName>
</protein>
<dbReference type="Pfam" id="PF00005">
    <property type="entry name" value="ABC_tran"/>
    <property type="match status" value="1"/>
</dbReference>
<dbReference type="GO" id="GO:0016887">
    <property type="term" value="F:ATP hydrolysis activity"/>
    <property type="evidence" value="ECO:0007669"/>
    <property type="project" value="InterPro"/>
</dbReference>
<evidence type="ECO:0000256" key="2">
    <source>
        <dbReference type="ARBA" id="ARBA00022448"/>
    </source>
</evidence>
<dbReference type="InterPro" id="IPR003593">
    <property type="entry name" value="AAA+_ATPase"/>
</dbReference>
<dbReference type="Proteomes" id="UP000183687">
    <property type="component" value="Unassembled WGS sequence"/>
</dbReference>
<gene>
    <name evidence="6" type="ORF">SAMN04489746_1228</name>
</gene>
<dbReference type="RefSeq" id="WP_057001888.1">
    <property type="nucleotide sequence ID" value="NZ_FNSH01000001.1"/>
</dbReference>
<dbReference type="SMART" id="SM00382">
    <property type="entry name" value="AAA"/>
    <property type="match status" value="1"/>
</dbReference>
<evidence type="ECO:0000256" key="3">
    <source>
        <dbReference type="ARBA" id="ARBA00022741"/>
    </source>
</evidence>